<feature type="compositionally biased region" description="Basic residues" evidence="1">
    <location>
        <begin position="258"/>
        <end position="267"/>
    </location>
</feature>
<keyword evidence="2" id="KW-0472">Membrane</keyword>
<evidence type="ECO:0000313" key="3">
    <source>
        <dbReference type="EMBL" id="QYC74271.1"/>
    </source>
</evidence>
<reference evidence="3" key="1">
    <citation type="journal article" date="2021" name="Front. Microbiol.">
        <title>Generation of Tetracycline and Rifamycin Resistant Chlamydia Suis Recombinants.</title>
        <authorList>
            <person name="Marti H."/>
            <person name="Bommana S."/>
            <person name="Read T.D."/>
            <person name="Pesch T."/>
            <person name="Prahauser B."/>
            <person name="Dean D."/>
            <person name="Borel N."/>
        </authorList>
    </citation>
    <scope>NUCLEOTIDE SEQUENCE</scope>
    <source>
        <strain evidence="3">208.1</strain>
    </source>
</reference>
<evidence type="ECO:0000256" key="1">
    <source>
        <dbReference type="SAM" id="MobiDB-lite"/>
    </source>
</evidence>
<dbReference type="EMBL" id="CP063185">
    <property type="protein sequence ID" value="QYC74271.1"/>
    <property type="molecule type" value="Genomic_DNA"/>
</dbReference>
<accession>A0AAQ0EN69</accession>
<sequence length="396" mass="43170">MVIPKVDLGESAVMMGYKLTSQLAMLSILLTFTHNVGHANQVSQALSAAIETQAIVEKKEESQTVEKGVSGQVVKEVLEESASSEEFKFGKIPSKRAFFSSINKGVFSGNYEQRLAAKKENKVRGNKLQEASQTAKRRSQSQSEKEFFDWLCHSKKADKQKILEKKSKAATAAQAEESCPKVAAIAAARASLSPEEKLQLIREWLAEEKTARKSGRAACRVTDKIKRDGSITSTLRYDAEKALATKVRRNETSVSSKARQRAAHQRIKTREVKKAAAENKTKVEERVTDSARDQVKRPSEGEKNTAPENYFAATASTNNTNVVSYLNARQYRCDSSETDWPCSSCVAKRRANFGISVCTMVVTVIAMIVGAVIISNATDSTVAGSSGTTGGGSTQP</sequence>
<dbReference type="Proteomes" id="UP000825134">
    <property type="component" value="Chromosome"/>
</dbReference>
<name>A0AAQ0EN69_9CHLA</name>
<dbReference type="RefSeq" id="WP_219664365.1">
    <property type="nucleotide sequence ID" value="NZ_CP063064.1"/>
</dbReference>
<dbReference type="AlphaFoldDB" id="A0AAQ0EN69"/>
<keyword evidence="2" id="KW-1133">Transmembrane helix</keyword>
<evidence type="ECO:0000313" key="4">
    <source>
        <dbReference type="Proteomes" id="UP000825134"/>
    </source>
</evidence>
<keyword evidence="2" id="KW-0812">Transmembrane</keyword>
<feature type="region of interest" description="Disordered" evidence="1">
    <location>
        <begin position="250"/>
        <end position="306"/>
    </location>
</feature>
<protein>
    <submittedName>
        <fullName evidence="3">Uncharacterized protein</fullName>
    </submittedName>
</protein>
<feature type="transmembrane region" description="Helical" evidence="2">
    <location>
        <begin position="353"/>
        <end position="374"/>
    </location>
</feature>
<proteinExistence type="predicted"/>
<organism evidence="3 4">
    <name type="scientific">Chlamydia suis</name>
    <dbReference type="NCBI Taxonomy" id="83559"/>
    <lineage>
        <taxon>Bacteria</taxon>
        <taxon>Pseudomonadati</taxon>
        <taxon>Chlamydiota</taxon>
        <taxon>Chlamydiia</taxon>
        <taxon>Chlamydiales</taxon>
        <taxon>Chlamydiaceae</taxon>
        <taxon>Chlamydia/Chlamydophila group</taxon>
        <taxon>Chlamydia</taxon>
    </lineage>
</organism>
<feature type="region of interest" description="Disordered" evidence="1">
    <location>
        <begin position="118"/>
        <end position="141"/>
    </location>
</feature>
<gene>
    <name evidence="3" type="ORF">INQ84_04150</name>
</gene>
<feature type="compositionally biased region" description="Basic and acidic residues" evidence="1">
    <location>
        <begin position="268"/>
        <end position="305"/>
    </location>
</feature>
<evidence type="ECO:0000256" key="2">
    <source>
        <dbReference type="SAM" id="Phobius"/>
    </source>
</evidence>